<dbReference type="GO" id="GO:0004559">
    <property type="term" value="F:alpha-mannosidase activity"/>
    <property type="evidence" value="ECO:0007669"/>
    <property type="project" value="InterPro"/>
</dbReference>
<keyword evidence="3" id="KW-1185">Reference proteome</keyword>
<proteinExistence type="predicted"/>
<dbReference type="GO" id="GO:0006013">
    <property type="term" value="P:mannose metabolic process"/>
    <property type="evidence" value="ECO:0007669"/>
    <property type="project" value="InterPro"/>
</dbReference>
<dbReference type="RefSeq" id="WP_314796413.1">
    <property type="nucleotide sequence ID" value="NZ_CP130319.1"/>
</dbReference>
<name>A0AA96RIY0_9BACL</name>
<evidence type="ECO:0000259" key="1">
    <source>
        <dbReference type="Pfam" id="PF01074"/>
    </source>
</evidence>
<accession>A0AA96RIY0</accession>
<dbReference type="KEGG" id="proo:MJB10_16540"/>
<evidence type="ECO:0000313" key="2">
    <source>
        <dbReference type="EMBL" id="WNR42724.1"/>
    </source>
</evidence>
<protein>
    <submittedName>
        <fullName evidence="2">Glycoside hydrolase</fullName>
    </submittedName>
</protein>
<dbReference type="InterPro" id="IPR000602">
    <property type="entry name" value="Glyco_hydro_38_N"/>
</dbReference>
<dbReference type="InterPro" id="IPR027291">
    <property type="entry name" value="Glyco_hydro_38_N_sf"/>
</dbReference>
<dbReference type="InterPro" id="IPR011330">
    <property type="entry name" value="Glyco_hydro/deAcase_b/a-brl"/>
</dbReference>
<keyword evidence="2" id="KW-0378">Hydrolase</keyword>
<dbReference type="SUPFAM" id="SSF88713">
    <property type="entry name" value="Glycoside hydrolase/deacetylase"/>
    <property type="match status" value="1"/>
</dbReference>
<dbReference type="Gene3D" id="3.20.110.10">
    <property type="entry name" value="Glycoside hydrolase 38, N terminal domain"/>
    <property type="match status" value="1"/>
</dbReference>
<dbReference type="AlphaFoldDB" id="A0AA96RIY0"/>
<dbReference type="Proteomes" id="UP001304650">
    <property type="component" value="Chromosome"/>
</dbReference>
<reference evidence="2" key="1">
    <citation type="submission" date="2022-02" db="EMBL/GenBank/DDBJ databases">
        <title>Paenibacillus sp. MBLB1832 Whole Genome Shotgun Sequencing.</title>
        <authorList>
            <person name="Hwang C.Y."/>
            <person name="Cho E.-S."/>
            <person name="Seo M.-J."/>
        </authorList>
    </citation>
    <scope>NUCLEOTIDE SEQUENCE</scope>
    <source>
        <strain evidence="2">MBLB1832</strain>
    </source>
</reference>
<feature type="domain" description="Glycoside hydrolase family 38 N-terminal" evidence="1">
    <location>
        <begin position="11"/>
        <end position="312"/>
    </location>
</feature>
<evidence type="ECO:0000313" key="3">
    <source>
        <dbReference type="Proteomes" id="UP001304650"/>
    </source>
</evidence>
<dbReference type="CDD" id="cd10791">
    <property type="entry name" value="GH38N_AMII_like_1"/>
    <property type="match status" value="1"/>
</dbReference>
<dbReference type="EMBL" id="CP130319">
    <property type="protein sequence ID" value="WNR42724.1"/>
    <property type="molecule type" value="Genomic_DNA"/>
</dbReference>
<sequence length="821" mass="95050">MTILKKNKKWKIYVIHHSHTDIGYTERQEKIEQFHVDFIKQAVAICNAAHSGEKEEWTGYKWTCETFWAVERFLEQASEEEREQFAEVLHRGDIELSGTYLNMTELAGYDLLTKMLEKSGNYAREINLNTQVKSAMTADITGYSWGYSQAMADAGIENLLSCVHTHHSMFPIGRKQFPFYWETPKGGRILVWNGEHYMFGNDLGLNPDAVLSYTLRGEDEYSVWGIAKDHWQLAEDRIFRYINQLELEQYPFHFLLVNVMGLLNDNASPNPRVITFIKEWNQKHGNQVEIKMTTLNQYFDLVREQSVEIPVYRGDWPDWWSDGVNSTPMQTQIFRDAQRMLRVVRKLEPNVETIQGYRIREAEYQLMMYAEHTWGYHSSIKEPWHFMVQQLGVRKEAYAANASRLVYATLDEVLKQQGEVMLRYDRKLTYRVVNPYSYAIEDVAHFYLDSYSELDRLKDGLEVVEESTGSVIPHQLERVSRGNQIEIVVRLEANETKSYFIRHAQDVKAKTASSTRLSGQDRVYDLTDLFVLKESSPEQKLTISEHSIESPYIRIDWAEGDGINSWYDKRTGKEWLADNRLAGAFTPIYERTPANDSNQVQVRGSMGRNRKGMNVQRSIGKLCGVKKIAEGSVYGIVELTYAVAGMSHYSVYLKAYKELARIDVSVRIHKDSVWDPENVFISLPFTQENSELWLDKPGGPIRPGTDQLPGTLIDYYCIQEGLALLSPEGSMLLATPDTPLLQTGPIKHQPRKLNGQKPADRKEPLYSWPLSNYWETNFKATLGGFYEFRYRLQFDDQWETPEHPLEICQAINTGTIAYRTK</sequence>
<gene>
    <name evidence="2" type="ORF">MJB10_16540</name>
</gene>
<dbReference type="Pfam" id="PF01074">
    <property type="entry name" value="Glyco_hydro_38N"/>
    <property type="match status" value="1"/>
</dbReference>
<organism evidence="2 3">
    <name type="scientific">Paenibacillus roseopurpureus</name>
    <dbReference type="NCBI Taxonomy" id="2918901"/>
    <lineage>
        <taxon>Bacteria</taxon>
        <taxon>Bacillati</taxon>
        <taxon>Bacillota</taxon>
        <taxon>Bacilli</taxon>
        <taxon>Bacillales</taxon>
        <taxon>Paenibacillaceae</taxon>
        <taxon>Paenibacillus</taxon>
    </lineage>
</organism>